<name>A0A0C9Z9Z0_9AGAM</name>
<organism evidence="1 2">
    <name type="scientific">Pisolithus microcarpus 441</name>
    <dbReference type="NCBI Taxonomy" id="765257"/>
    <lineage>
        <taxon>Eukaryota</taxon>
        <taxon>Fungi</taxon>
        <taxon>Dikarya</taxon>
        <taxon>Basidiomycota</taxon>
        <taxon>Agaricomycotina</taxon>
        <taxon>Agaricomycetes</taxon>
        <taxon>Agaricomycetidae</taxon>
        <taxon>Boletales</taxon>
        <taxon>Sclerodermatineae</taxon>
        <taxon>Pisolithaceae</taxon>
        <taxon>Pisolithus</taxon>
    </lineage>
</organism>
<accession>A0A0C9Z9Z0</accession>
<protein>
    <submittedName>
        <fullName evidence="1">Uncharacterized protein</fullName>
    </submittedName>
</protein>
<evidence type="ECO:0000313" key="2">
    <source>
        <dbReference type="Proteomes" id="UP000054018"/>
    </source>
</evidence>
<sequence>MVKACSSLSAEIVFVLRKTSGSLPLKSQDECWEPRLFGFSPQMLKCHATLFHSSDTRRNIYH</sequence>
<dbReference type="AlphaFoldDB" id="A0A0C9Z9Z0"/>
<reference evidence="1 2" key="1">
    <citation type="submission" date="2014-04" db="EMBL/GenBank/DDBJ databases">
        <authorList>
            <consortium name="DOE Joint Genome Institute"/>
            <person name="Kuo A."/>
            <person name="Kohler A."/>
            <person name="Costa M.D."/>
            <person name="Nagy L.G."/>
            <person name="Floudas D."/>
            <person name="Copeland A."/>
            <person name="Barry K.W."/>
            <person name="Cichocki N."/>
            <person name="Veneault-Fourrey C."/>
            <person name="LaButti K."/>
            <person name="Lindquist E.A."/>
            <person name="Lipzen A."/>
            <person name="Lundell T."/>
            <person name="Morin E."/>
            <person name="Murat C."/>
            <person name="Sun H."/>
            <person name="Tunlid A."/>
            <person name="Henrissat B."/>
            <person name="Grigoriev I.V."/>
            <person name="Hibbett D.S."/>
            <person name="Martin F."/>
            <person name="Nordberg H.P."/>
            <person name="Cantor M.N."/>
            <person name="Hua S.X."/>
        </authorList>
    </citation>
    <scope>NUCLEOTIDE SEQUENCE [LARGE SCALE GENOMIC DNA]</scope>
    <source>
        <strain evidence="1 2">441</strain>
    </source>
</reference>
<dbReference type="HOGENOM" id="CLU_2905029_0_0_1"/>
<dbReference type="EMBL" id="KN833704">
    <property type="protein sequence ID" value="KIK26006.1"/>
    <property type="molecule type" value="Genomic_DNA"/>
</dbReference>
<reference evidence="2" key="2">
    <citation type="submission" date="2015-01" db="EMBL/GenBank/DDBJ databases">
        <title>Evolutionary Origins and Diversification of the Mycorrhizal Mutualists.</title>
        <authorList>
            <consortium name="DOE Joint Genome Institute"/>
            <consortium name="Mycorrhizal Genomics Consortium"/>
            <person name="Kohler A."/>
            <person name="Kuo A."/>
            <person name="Nagy L.G."/>
            <person name="Floudas D."/>
            <person name="Copeland A."/>
            <person name="Barry K.W."/>
            <person name="Cichocki N."/>
            <person name="Veneault-Fourrey C."/>
            <person name="LaButti K."/>
            <person name="Lindquist E.A."/>
            <person name="Lipzen A."/>
            <person name="Lundell T."/>
            <person name="Morin E."/>
            <person name="Murat C."/>
            <person name="Riley R."/>
            <person name="Ohm R."/>
            <person name="Sun H."/>
            <person name="Tunlid A."/>
            <person name="Henrissat B."/>
            <person name="Grigoriev I.V."/>
            <person name="Hibbett D.S."/>
            <person name="Martin F."/>
        </authorList>
    </citation>
    <scope>NUCLEOTIDE SEQUENCE [LARGE SCALE GENOMIC DNA]</scope>
    <source>
        <strain evidence="2">441</strain>
    </source>
</reference>
<evidence type="ECO:0000313" key="1">
    <source>
        <dbReference type="EMBL" id="KIK26006.1"/>
    </source>
</evidence>
<dbReference type="Proteomes" id="UP000054018">
    <property type="component" value="Unassembled WGS sequence"/>
</dbReference>
<proteinExistence type="predicted"/>
<gene>
    <name evidence="1" type="ORF">PISMIDRAFT_676546</name>
</gene>
<keyword evidence="2" id="KW-1185">Reference proteome</keyword>